<dbReference type="AlphaFoldDB" id="A0A4S8I9R2"/>
<gene>
    <name evidence="1" type="ORF">C4D60_Mb02t09820</name>
</gene>
<evidence type="ECO:0000313" key="1">
    <source>
        <dbReference type="EMBL" id="THU44671.1"/>
    </source>
</evidence>
<evidence type="ECO:0000313" key="2">
    <source>
        <dbReference type="Proteomes" id="UP000317650"/>
    </source>
</evidence>
<protein>
    <submittedName>
        <fullName evidence="1">Uncharacterized protein</fullName>
    </submittedName>
</protein>
<dbReference type="EMBL" id="PYDT01000011">
    <property type="protein sequence ID" value="THU44671.1"/>
    <property type="molecule type" value="Genomic_DNA"/>
</dbReference>
<dbReference type="Proteomes" id="UP000317650">
    <property type="component" value="Chromosome 2"/>
</dbReference>
<proteinExistence type="predicted"/>
<keyword evidence="2" id="KW-1185">Reference proteome</keyword>
<name>A0A4S8I9R2_MUSBA</name>
<reference evidence="1 2" key="1">
    <citation type="journal article" date="2019" name="Nat. Plants">
        <title>Genome sequencing of Musa balbisiana reveals subgenome evolution and function divergence in polyploid bananas.</title>
        <authorList>
            <person name="Yao X."/>
        </authorList>
    </citation>
    <scope>NUCLEOTIDE SEQUENCE [LARGE SCALE GENOMIC DNA]</scope>
    <source>
        <strain evidence="2">cv. DH-PKW</strain>
        <tissue evidence="1">Leaves</tissue>
    </source>
</reference>
<organism evidence="1 2">
    <name type="scientific">Musa balbisiana</name>
    <name type="common">Banana</name>
    <dbReference type="NCBI Taxonomy" id="52838"/>
    <lineage>
        <taxon>Eukaryota</taxon>
        <taxon>Viridiplantae</taxon>
        <taxon>Streptophyta</taxon>
        <taxon>Embryophyta</taxon>
        <taxon>Tracheophyta</taxon>
        <taxon>Spermatophyta</taxon>
        <taxon>Magnoliopsida</taxon>
        <taxon>Liliopsida</taxon>
        <taxon>Zingiberales</taxon>
        <taxon>Musaceae</taxon>
        <taxon>Musa</taxon>
    </lineage>
</organism>
<comment type="caution">
    <text evidence="1">The sequence shown here is derived from an EMBL/GenBank/DDBJ whole genome shotgun (WGS) entry which is preliminary data.</text>
</comment>
<accession>A0A4S8I9R2</accession>
<sequence>MTLRRKNARRKDPSTLASSWDCYSIRLRGLADARGVGSWPGHDQSPWICLFFPEKMIGLEDMQKESSMVN</sequence>